<reference evidence="2" key="1">
    <citation type="submission" date="2020-11" db="EMBL/GenBank/DDBJ databases">
        <authorList>
            <consortium name="DOE Joint Genome Institute"/>
            <person name="Ahrendt S."/>
            <person name="Riley R."/>
            <person name="Andreopoulos W."/>
            <person name="Labutti K."/>
            <person name="Pangilinan J."/>
            <person name="Ruiz-Duenas F.J."/>
            <person name="Barrasa J.M."/>
            <person name="Sanchez-Garcia M."/>
            <person name="Camarero S."/>
            <person name="Miyauchi S."/>
            <person name="Serrano A."/>
            <person name="Linde D."/>
            <person name="Babiker R."/>
            <person name="Drula E."/>
            <person name="Ayuso-Fernandez I."/>
            <person name="Pacheco R."/>
            <person name="Padilla G."/>
            <person name="Ferreira P."/>
            <person name="Barriuso J."/>
            <person name="Kellner H."/>
            <person name="Castanera R."/>
            <person name="Alfaro M."/>
            <person name="Ramirez L."/>
            <person name="Pisabarro A.G."/>
            <person name="Kuo A."/>
            <person name="Tritt A."/>
            <person name="Lipzen A."/>
            <person name="He G."/>
            <person name="Yan M."/>
            <person name="Ng V."/>
            <person name="Cullen D."/>
            <person name="Martin F."/>
            <person name="Rosso M.-N."/>
            <person name="Henrissat B."/>
            <person name="Hibbett D."/>
            <person name="Martinez A.T."/>
            <person name="Grigoriev I.V."/>
        </authorList>
    </citation>
    <scope>NUCLEOTIDE SEQUENCE</scope>
    <source>
        <strain evidence="2">MF-IS2</strain>
    </source>
</reference>
<keyword evidence="1" id="KW-0472">Membrane</keyword>
<dbReference type="AlphaFoldDB" id="A0A9P6CBE5"/>
<dbReference type="PANTHER" id="PTHR34587">
    <property type="entry name" value="VWFA DOMAIN-CONTAINING PROTEIN"/>
    <property type="match status" value="1"/>
</dbReference>
<dbReference type="OrthoDB" id="2336871at2759"/>
<organism evidence="2 3">
    <name type="scientific">Macrolepiota fuliginosa MF-IS2</name>
    <dbReference type="NCBI Taxonomy" id="1400762"/>
    <lineage>
        <taxon>Eukaryota</taxon>
        <taxon>Fungi</taxon>
        <taxon>Dikarya</taxon>
        <taxon>Basidiomycota</taxon>
        <taxon>Agaricomycotina</taxon>
        <taxon>Agaricomycetes</taxon>
        <taxon>Agaricomycetidae</taxon>
        <taxon>Agaricales</taxon>
        <taxon>Agaricineae</taxon>
        <taxon>Agaricaceae</taxon>
        <taxon>Macrolepiota</taxon>
    </lineage>
</organism>
<proteinExistence type="predicted"/>
<sequence length="245" mass="26298">MSNLNNPQISLVLDPRVVASGFENDGQDVPAAGQIASLTSTNNFINFCLTVPTIPITNGQQITEGSCNPAPLGLLPSVDLIPSCKFSFPRNQGVIGSSTTFTVVLSVRNLQAGFLANAFENYMSAPQILNAQGTIQGHVAIVIETIEFSSTTPPDPKKFAFFRVTPSAGTGNGDGTTNISIDVESGLPPGAYRLSSMLRTTNSAPILPPTEMRGSSNDIIYFTVVNGFVYDILFFFYRNWFGMLK</sequence>
<evidence type="ECO:0000256" key="1">
    <source>
        <dbReference type="SAM" id="Phobius"/>
    </source>
</evidence>
<name>A0A9P6CBE5_9AGAR</name>
<dbReference type="PANTHER" id="PTHR34587:SF2">
    <property type="entry name" value="G-PROTEIN COUPLED RECEPTORS FAMILY 1 PROFILE DOMAIN-CONTAINING PROTEIN"/>
    <property type="match status" value="1"/>
</dbReference>
<dbReference type="EMBL" id="MU151051">
    <property type="protein sequence ID" value="KAF9454988.1"/>
    <property type="molecule type" value="Genomic_DNA"/>
</dbReference>
<keyword evidence="3" id="KW-1185">Reference proteome</keyword>
<evidence type="ECO:0000313" key="2">
    <source>
        <dbReference type="EMBL" id="KAF9454988.1"/>
    </source>
</evidence>
<accession>A0A9P6CBE5</accession>
<feature type="transmembrane region" description="Helical" evidence="1">
    <location>
        <begin position="219"/>
        <end position="237"/>
    </location>
</feature>
<evidence type="ECO:0000313" key="3">
    <source>
        <dbReference type="Proteomes" id="UP000807342"/>
    </source>
</evidence>
<dbReference type="InterPro" id="IPR053216">
    <property type="entry name" value="Appressorial_penetr-assoc"/>
</dbReference>
<keyword evidence="1" id="KW-1133">Transmembrane helix</keyword>
<comment type="caution">
    <text evidence="2">The sequence shown here is derived from an EMBL/GenBank/DDBJ whole genome shotgun (WGS) entry which is preliminary data.</text>
</comment>
<gene>
    <name evidence="2" type="ORF">P691DRAFT_8518</name>
</gene>
<dbReference type="Proteomes" id="UP000807342">
    <property type="component" value="Unassembled WGS sequence"/>
</dbReference>
<protein>
    <submittedName>
        <fullName evidence="2">Uncharacterized protein</fullName>
    </submittedName>
</protein>
<keyword evidence="1" id="KW-0812">Transmembrane</keyword>